<proteinExistence type="predicted"/>
<dbReference type="AlphaFoldDB" id="A0AAV3RPN9"/>
<accession>A0AAV3RPN9</accession>
<evidence type="ECO:0000313" key="1">
    <source>
        <dbReference type="EMBL" id="GAA0178741.1"/>
    </source>
</evidence>
<name>A0AAV3RPN9_LITER</name>
<dbReference type="EMBL" id="BAABME010028378">
    <property type="protein sequence ID" value="GAA0178741.1"/>
    <property type="molecule type" value="Genomic_DNA"/>
</dbReference>
<keyword evidence="2" id="KW-1185">Reference proteome</keyword>
<organism evidence="1 2">
    <name type="scientific">Lithospermum erythrorhizon</name>
    <name type="common">Purple gromwell</name>
    <name type="synonym">Lithospermum officinale var. erythrorhizon</name>
    <dbReference type="NCBI Taxonomy" id="34254"/>
    <lineage>
        <taxon>Eukaryota</taxon>
        <taxon>Viridiplantae</taxon>
        <taxon>Streptophyta</taxon>
        <taxon>Embryophyta</taxon>
        <taxon>Tracheophyta</taxon>
        <taxon>Spermatophyta</taxon>
        <taxon>Magnoliopsida</taxon>
        <taxon>eudicotyledons</taxon>
        <taxon>Gunneridae</taxon>
        <taxon>Pentapetalae</taxon>
        <taxon>asterids</taxon>
        <taxon>lamiids</taxon>
        <taxon>Boraginales</taxon>
        <taxon>Boraginaceae</taxon>
        <taxon>Boraginoideae</taxon>
        <taxon>Lithospermeae</taxon>
        <taxon>Lithospermum</taxon>
    </lineage>
</organism>
<protein>
    <submittedName>
        <fullName evidence="1">Uncharacterized protein</fullName>
    </submittedName>
</protein>
<dbReference type="Proteomes" id="UP001454036">
    <property type="component" value="Unassembled WGS sequence"/>
</dbReference>
<reference evidence="1 2" key="1">
    <citation type="submission" date="2024-01" db="EMBL/GenBank/DDBJ databases">
        <title>The complete chloroplast genome sequence of Lithospermum erythrorhizon: insights into the phylogenetic relationship among Boraginaceae species and the maternal lineages of purple gromwells.</title>
        <authorList>
            <person name="Okada T."/>
            <person name="Watanabe K."/>
        </authorList>
    </citation>
    <scope>NUCLEOTIDE SEQUENCE [LARGE SCALE GENOMIC DNA]</scope>
</reference>
<comment type="caution">
    <text evidence="1">The sequence shown here is derived from an EMBL/GenBank/DDBJ whole genome shotgun (WGS) entry which is preliminary data.</text>
</comment>
<sequence length="170" mass="19808">MEFNSAYSIPSMSIPCLGFTQDESDAIENDGTHMEDEQEDVKKNDRGRIRIKSKICWVVAMVTQVKMDKVLYKKKEQRMSMTGFGGILKISKWTSIRINFVKRVTDNWETDTGPQIRLSPSKVLKITQDDVHRVYHLPWDDKRVDISQCTDDTIERLRGYISKLFVLLFI</sequence>
<evidence type="ECO:0000313" key="2">
    <source>
        <dbReference type="Proteomes" id="UP001454036"/>
    </source>
</evidence>
<gene>
    <name evidence="1" type="ORF">LIER_42187</name>
</gene>